<proteinExistence type="predicted"/>
<organism evidence="1 2">
    <name type="scientific">Candidatus Buchananbacteria bacterium RIFCSPLOWO2_01_FULL_39_33</name>
    <dbReference type="NCBI Taxonomy" id="1797543"/>
    <lineage>
        <taxon>Bacteria</taxon>
        <taxon>Candidatus Buchananiibacteriota</taxon>
    </lineage>
</organism>
<reference evidence="1 2" key="1">
    <citation type="journal article" date="2016" name="Nat. Commun.">
        <title>Thousands of microbial genomes shed light on interconnected biogeochemical processes in an aquifer system.</title>
        <authorList>
            <person name="Anantharaman K."/>
            <person name="Brown C.T."/>
            <person name="Hug L.A."/>
            <person name="Sharon I."/>
            <person name="Castelle C.J."/>
            <person name="Probst A.J."/>
            <person name="Thomas B.C."/>
            <person name="Singh A."/>
            <person name="Wilkins M.J."/>
            <person name="Karaoz U."/>
            <person name="Brodie E.L."/>
            <person name="Williams K.H."/>
            <person name="Hubbard S.S."/>
            <person name="Banfield J.F."/>
        </authorList>
    </citation>
    <scope>NUCLEOTIDE SEQUENCE [LARGE SCALE GENOMIC DNA]</scope>
</reference>
<accession>A0A1G1YJU3</accession>
<evidence type="ECO:0000313" key="1">
    <source>
        <dbReference type="EMBL" id="OGY52618.1"/>
    </source>
</evidence>
<evidence type="ECO:0000313" key="2">
    <source>
        <dbReference type="Proteomes" id="UP000177376"/>
    </source>
</evidence>
<gene>
    <name evidence="1" type="ORF">A3A02_03795</name>
</gene>
<name>A0A1G1YJU3_9BACT</name>
<dbReference type="EMBL" id="MHIM01000013">
    <property type="protein sequence ID" value="OGY52618.1"/>
    <property type="molecule type" value="Genomic_DNA"/>
</dbReference>
<dbReference type="AlphaFoldDB" id="A0A1G1YJU3"/>
<protein>
    <submittedName>
        <fullName evidence="1">Uncharacterized protein</fullName>
    </submittedName>
</protein>
<dbReference type="Proteomes" id="UP000177376">
    <property type="component" value="Unassembled WGS sequence"/>
</dbReference>
<sequence length="60" mass="7017">MSKQQITTILKAFQKSPAKSKLRRGYFSMFEKRMAYRTTKGENPEVTKGMVDRVFLKIKS</sequence>
<comment type="caution">
    <text evidence="1">The sequence shown here is derived from an EMBL/GenBank/DDBJ whole genome shotgun (WGS) entry which is preliminary data.</text>
</comment>